<dbReference type="AlphaFoldDB" id="A0A7V7BZ36"/>
<sequence length="276" mass="31854">MKTFYRSVFISDTHLGSRWCQAQKLVSFLKNARCEHLYLVGDLLESKKAMKTSFWSSSQIEVFNQIHLKSLEGRVVYVPGNHDYCMRDFIGRQFGNLEVRPHAIHKTADGKRMLVLHGDQFDKAVSLSPWVTRLGDLAYDGALWLNLWVNKLRHWLGMSYWPISQFLKHQVKIFIQMLSAFEKLLQREAKRHRCDGVICGHIHRPAINHMGDVLYVNCGDWVESCSAVVEHEDGSFEILYRRDVKKPAFEAEAPFKVTYPAFSEPIPLGLVSMLAK</sequence>
<evidence type="ECO:0000313" key="8">
    <source>
        <dbReference type="Proteomes" id="UP000525027"/>
    </source>
</evidence>
<dbReference type="CDD" id="cd07398">
    <property type="entry name" value="MPP_YbbF-LpxH"/>
    <property type="match status" value="1"/>
</dbReference>
<keyword evidence="5" id="KW-0464">Manganese</keyword>
<accession>A0A7V7BZ36</accession>
<protein>
    <submittedName>
        <fullName evidence="7">UDP-2,3-diacylglucosamine diphosphatase</fullName>
    </submittedName>
</protein>
<dbReference type="GO" id="GO:0016020">
    <property type="term" value="C:membrane"/>
    <property type="evidence" value="ECO:0007669"/>
    <property type="project" value="GOC"/>
</dbReference>
<evidence type="ECO:0000256" key="1">
    <source>
        <dbReference type="ARBA" id="ARBA00022475"/>
    </source>
</evidence>
<dbReference type="EMBL" id="DURU01000140">
    <property type="protein sequence ID" value="HHZ04978.1"/>
    <property type="molecule type" value="Genomic_DNA"/>
</dbReference>
<evidence type="ECO:0000256" key="3">
    <source>
        <dbReference type="ARBA" id="ARBA00022723"/>
    </source>
</evidence>
<dbReference type="PANTHER" id="PTHR34990:SF2">
    <property type="entry name" value="BLL8164 PROTEIN"/>
    <property type="match status" value="1"/>
</dbReference>
<evidence type="ECO:0000256" key="5">
    <source>
        <dbReference type="ARBA" id="ARBA00023211"/>
    </source>
</evidence>
<evidence type="ECO:0000313" key="7">
    <source>
        <dbReference type="EMBL" id="HHZ04978.1"/>
    </source>
</evidence>
<gene>
    <name evidence="7" type="ORF">GX397_08015</name>
</gene>
<dbReference type="GO" id="GO:0046872">
    <property type="term" value="F:metal ion binding"/>
    <property type="evidence" value="ECO:0007669"/>
    <property type="project" value="UniProtKB-KW"/>
</dbReference>
<dbReference type="InterPro" id="IPR004843">
    <property type="entry name" value="Calcineurin-like_PHP"/>
</dbReference>
<evidence type="ECO:0000256" key="4">
    <source>
        <dbReference type="ARBA" id="ARBA00023136"/>
    </source>
</evidence>
<reference evidence="7 8" key="1">
    <citation type="journal article" date="2020" name="Biotechnol. Biofuels">
        <title>New insights from the biogas microbiome by comprehensive genome-resolved metagenomics of nearly 1600 species originating from multiple anaerobic digesters.</title>
        <authorList>
            <person name="Campanaro S."/>
            <person name="Treu L."/>
            <person name="Rodriguez-R L.M."/>
            <person name="Kovalovszki A."/>
            <person name="Ziels R.M."/>
            <person name="Maus I."/>
            <person name="Zhu X."/>
            <person name="Kougias P.G."/>
            <person name="Basile A."/>
            <person name="Luo G."/>
            <person name="Schluter A."/>
            <person name="Konstantinidis K.T."/>
            <person name="Angelidaki I."/>
        </authorList>
    </citation>
    <scope>NUCLEOTIDE SEQUENCE [LARGE SCALE GENOMIC DNA]</scope>
    <source>
        <strain evidence="7">AS25fmACSIPFO_94</strain>
    </source>
</reference>
<keyword evidence="3" id="KW-0479">Metal-binding</keyword>
<dbReference type="SUPFAM" id="SSF56300">
    <property type="entry name" value="Metallo-dependent phosphatases"/>
    <property type="match status" value="1"/>
</dbReference>
<dbReference type="Gene3D" id="3.60.21.10">
    <property type="match status" value="1"/>
</dbReference>
<comment type="caution">
    <text evidence="7">The sequence shown here is derived from an EMBL/GenBank/DDBJ whole genome shotgun (WGS) entry which is preliminary data.</text>
</comment>
<keyword evidence="4" id="KW-0472">Membrane</keyword>
<keyword evidence="1" id="KW-1003">Cell membrane</keyword>
<name>A0A7V7BZ36_9BACT</name>
<proteinExistence type="predicted"/>
<evidence type="ECO:0000259" key="6">
    <source>
        <dbReference type="Pfam" id="PF00149"/>
    </source>
</evidence>
<dbReference type="GO" id="GO:0009245">
    <property type="term" value="P:lipid A biosynthetic process"/>
    <property type="evidence" value="ECO:0007669"/>
    <property type="project" value="TreeGrafter"/>
</dbReference>
<keyword evidence="2" id="KW-0997">Cell inner membrane</keyword>
<dbReference type="InterPro" id="IPR043461">
    <property type="entry name" value="LpxH-like"/>
</dbReference>
<dbReference type="Pfam" id="PF00149">
    <property type="entry name" value="Metallophos"/>
    <property type="match status" value="1"/>
</dbReference>
<dbReference type="InterPro" id="IPR029052">
    <property type="entry name" value="Metallo-depent_PP-like"/>
</dbReference>
<feature type="domain" description="Calcineurin-like phosphoesterase" evidence="6">
    <location>
        <begin position="6"/>
        <end position="205"/>
    </location>
</feature>
<evidence type="ECO:0000256" key="2">
    <source>
        <dbReference type="ARBA" id="ARBA00022519"/>
    </source>
</evidence>
<dbReference type="PANTHER" id="PTHR34990">
    <property type="entry name" value="UDP-2,3-DIACYLGLUCOSAMINE HYDROLASE-RELATED"/>
    <property type="match status" value="1"/>
</dbReference>
<dbReference type="GO" id="GO:0008758">
    <property type="term" value="F:UDP-2,3-diacylglucosamine hydrolase activity"/>
    <property type="evidence" value="ECO:0007669"/>
    <property type="project" value="TreeGrafter"/>
</dbReference>
<dbReference type="RefSeq" id="WP_273003355.1">
    <property type="nucleotide sequence ID" value="NZ_DURU01000140.1"/>
</dbReference>
<dbReference type="Proteomes" id="UP000525027">
    <property type="component" value="Unassembled WGS sequence"/>
</dbReference>
<organism evidence="7 8">
    <name type="scientific">Acetomicrobium hydrogeniformans</name>
    <dbReference type="NCBI Taxonomy" id="649746"/>
    <lineage>
        <taxon>Bacteria</taxon>
        <taxon>Thermotogati</taxon>
        <taxon>Synergistota</taxon>
        <taxon>Synergistia</taxon>
        <taxon>Synergistales</taxon>
        <taxon>Acetomicrobiaceae</taxon>
        <taxon>Acetomicrobium</taxon>
    </lineage>
</organism>